<organism evidence="1 2">
    <name type="scientific">Sphingobacterium alkalisoli</name>
    <dbReference type="NCBI Taxonomy" id="1874115"/>
    <lineage>
        <taxon>Bacteria</taxon>
        <taxon>Pseudomonadati</taxon>
        <taxon>Bacteroidota</taxon>
        <taxon>Sphingobacteriia</taxon>
        <taxon>Sphingobacteriales</taxon>
        <taxon>Sphingobacteriaceae</taxon>
        <taxon>Sphingobacterium</taxon>
    </lineage>
</organism>
<evidence type="ECO:0000313" key="2">
    <source>
        <dbReference type="Proteomes" id="UP000309872"/>
    </source>
</evidence>
<dbReference type="OrthoDB" id="703600at2"/>
<dbReference type="AlphaFoldDB" id="A0A4U0H449"/>
<evidence type="ECO:0008006" key="3">
    <source>
        <dbReference type="Google" id="ProtNLM"/>
    </source>
</evidence>
<dbReference type="Proteomes" id="UP000309872">
    <property type="component" value="Unassembled WGS sequence"/>
</dbReference>
<keyword evidence="2" id="KW-1185">Reference proteome</keyword>
<evidence type="ECO:0000313" key="1">
    <source>
        <dbReference type="EMBL" id="TJY66445.1"/>
    </source>
</evidence>
<protein>
    <recommendedName>
        <fullName evidence="3">Toxin-antitoxin system YwqK family antitoxin</fullName>
    </recommendedName>
</protein>
<dbReference type="RefSeq" id="WP_136819796.1">
    <property type="nucleotide sequence ID" value="NZ_BMJX01000002.1"/>
</dbReference>
<sequence length="206" mass="24044">MKFTGSLIFLITCCTHLWAQDYLGVMDNNKVTIHTEDHHKIIFQTKEIHKKTSPDNTYFWYASRKIHETQGDYSGKLLHGDYLRYYPDNDLATKGQFKKGLKTGTWTEWNATGILKKQSQWKKGKETGAYSLYDDKGNTSEMGQLKAGRRNGKVVMRLPQDSTFSTTYYQEGNEISKEAYIDQNIFRRSAHYLGQQWQKLFSKKNK</sequence>
<gene>
    <name evidence="1" type="ORF">FAZ19_05855</name>
</gene>
<dbReference type="EMBL" id="SUKA01000002">
    <property type="protein sequence ID" value="TJY66445.1"/>
    <property type="molecule type" value="Genomic_DNA"/>
</dbReference>
<dbReference type="SUPFAM" id="SSF82185">
    <property type="entry name" value="Histone H3 K4-specific methyltransferase SET7/9 N-terminal domain"/>
    <property type="match status" value="1"/>
</dbReference>
<comment type="caution">
    <text evidence="1">The sequence shown here is derived from an EMBL/GenBank/DDBJ whole genome shotgun (WGS) entry which is preliminary data.</text>
</comment>
<accession>A0A4U0H449</accession>
<name>A0A4U0H449_9SPHI</name>
<dbReference type="Gene3D" id="3.90.930.1">
    <property type="match status" value="1"/>
</dbReference>
<proteinExistence type="predicted"/>
<reference evidence="1 2" key="1">
    <citation type="submission" date="2019-04" db="EMBL/GenBank/DDBJ databases">
        <title>Sphingobacterium olei sp. nov., isolated from oil-contaminated soil.</title>
        <authorList>
            <person name="Liu B."/>
        </authorList>
    </citation>
    <scope>NUCLEOTIDE SEQUENCE [LARGE SCALE GENOMIC DNA]</scope>
    <source>
        <strain evidence="1 2">Y3L14</strain>
    </source>
</reference>